<dbReference type="Proteomes" id="UP001266305">
    <property type="component" value="Unassembled WGS sequence"/>
</dbReference>
<evidence type="ECO:0000256" key="1">
    <source>
        <dbReference type="SAM" id="MobiDB-lite"/>
    </source>
</evidence>
<organism evidence="2 3">
    <name type="scientific">Saguinus oedipus</name>
    <name type="common">Cotton-top tamarin</name>
    <name type="synonym">Oedipomidas oedipus</name>
    <dbReference type="NCBI Taxonomy" id="9490"/>
    <lineage>
        <taxon>Eukaryota</taxon>
        <taxon>Metazoa</taxon>
        <taxon>Chordata</taxon>
        <taxon>Craniata</taxon>
        <taxon>Vertebrata</taxon>
        <taxon>Euteleostomi</taxon>
        <taxon>Mammalia</taxon>
        <taxon>Eutheria</taxon>
        <taxon>Euarchontoglires</taxon>
        <taxon>Primates</taxon>
        <taxon>Haplorrhini</taxon>
        <taxon>Platyrrhini</taxon>
        <taxon>Cebidae</taxon>
        <taxon>Callitrichinae</taxon>
        <taxon>Saguinus</taxon>
    </lineage>
</organism>
<feature type="compositionally biased region" description="Polar residues" evidence="1">
    <location>
        <begin position="125"/>
        <end position="134"/>
    </location>
</feature>
<keyword evidence="3" id="KW-1185">Reference proteome</keyword>
<dbReference type="EMBL" id="JASSZA010000005">
    <property type="protein sequence ID" value="KAK2112170.1"/>
    <property type="molecule type" value="Genomic_DNA"/>
</dbReference>
<feature type="compositionally biased region" description="Basic and acidic residues" evidence="1">
    <location>
        <begin position="161"/>
        <end position="170"/>
    </location>
</feature>
<gene>
    <name evidence="2" type="ORF">P7K49_011917</name>
</gene>
<name>A0ABQ9VSR4_SAGOE</name>
<reference evidence="2 3" key="1">
    <citation type="submission" date="2023-05" db="EMBL/GenBank/DDBJ databases">
        <title>B98-5 Cell Line De Novo Hybrid Assembly: An Optical Mapping Approach.</title>
        <authorList>
            <person name="Kananen K."/>
            <person name="Auerbach J.A."/>
            <person name="Kautto E."/>
            <person name="Blachly J.S."/>
        </authorList>
    </citation>
    <scope>NUCLEOTIDE SEQUENCE [LARGE SCALE GENOMIC DNA]</scope>
    <source>
        <strain evidence="2">B95-8</strain>
        <tissue evidence="2">Cell line</tissue>
    </source>
</reference>
<evidence type="ECO:0000313" key="2">
    <source>
        <dbReference type="EMBL" id="KAK2112170.1"/>
    </source>
</evidence>
<feature type="region of interest" description="Disordered" evidence="1">
    <location>
        <begin position="1"/>
        <end position="91"/>
    </location>
</feature>
<protein>
    <submittedName>
        <fullName evidence="2">Uncharacterized protein</fullName>
    </submittedName>
</protein>
<comment type="caution">
    <text evidence="2">The sequence shown here is derived from an EMBL/GenBank/DDBJ whole genome shotgun (WGS) entry which is preliminary data.</text>
</comment>
<proteinExistence type="predicted"/>
<sequence length="170" mass="16691">MGTEQGGEGGPDPRCPATAASLGTGRGGEGGLYPRGPATAASLGTGQGEEGGSYPRGPVTVASLGTGQGGPGGPRESRQSHPFRGAGAALQEGPVLECRDAVVLEKGLPGRGQRRGTHAAAATSAKPSGYSNLAVNGAPRGMSGAHTYLGGPPRGRLGVEAGRRGADREL</sequence>
<accession>A0ABQ9VSR4</accession>
<feature type="compositionally biased region" description="Gly residues" evidence="1">
    <location>
        <begin position="24"/>
        <end position="33"/>
    </location>
</feature>
<evidence type="ECO:0000313" key="3">
    <source>
        <dbReference type="Proteomes" id="UP001266305"/>
    </source>
</evidence>
<feature type="region of interest" description="Disordered" evidence="1">
    <location>
        <begin position="109"/>
        <end position="170"/>
    </location>
</feature>
<feature type="compositionally biased region" description="Gly residues" evidence="1">
    <location>
        <begin position="1"/>
        <end position="10"/>
    </location>
</feature>